<dbReference type="GO" id="GO:0000329">
    <property type="term" value="C:fungal-type vacuole membrane"/>
    <property type="evidence" value="ECO:0007669"/>
    <property type="project" value="TreeGrafter"/>
</dbReference>
<feature type="transmembrane region" description="Helical" evidence="7">
    <location>
        <begin position="126"/>
        <end position="153"/>
    </location>
</feature>
<comment type="similarity">
    <text evidence="2">Belongs to the SLC29A/ENT transporter (TC 2.A.57) family.</text>
</comment>
<dbReference type="GO" id="GO:0034257">
    <property type="term" value="F:nicotinamide riboside transmembrane transporter activity"/>
    <property type="evidence" value="ECO:0007669"/>
    <property type="project" value="TreeGrafter"/>
</dbReference>
<protein>
    <submittedName>
        <fullName evidence="8">Nucleoside transporter family protein</fullName>
    </submittedName>
</protein>
<feature type="transmembrane region" description="Helical" evidence="7">
    <location>
        <begin position="65"/>
        <end position="87"/>
    </location>
</feature>
<dbReference type="PANTHER" id="PTHR10332:SF88">
    <property type="entry name" value="EQUILIBRATIVE NUCLEOSIDE TRANSPORTER 1, ISOFORM A"/>
    <property type="match status" value="1"/>
</dbReference>
<keyword evidence="4 7" id="KW-0812">Transmembrane</keyword>
<organism evidence="8 9">
    <name type="scientific">Candida albicans</name>
    <name type="common">Yeast</name>
    <dbReference type="NCBI Taxonomy" id="5476"/>
    <lineage>
        <taxon>Eukaryota</taxon>
        <taxon>Fungi</taxon>
        <taxon>Dikarya</taxon>
        <taxon>Ascomycota</taxon>
        <taxon>Saccharomycotina</taxon>
        <taxon>Pichiomycetes</taxon>
        <taxon>Debaryomycetaceae</taxon>
        <taxon>Candida/Lodderomyces clade</taxon>
        <taxon>Candida</taxon>
    </lineage>
</organism>
<proteinExistence type="inferred from homology"/>
<keyword evidence="3" id="KW-0813">Transport</keyword>
<comment type="subcellular location">
    <subcellularLocation>
        <location evidence="1">Membrane</location>
        <topology evidence="1">Multi-pass membrane protein</topology>
    </subcellularLocation>
</comment>
<evidence type="ECO:0000256" key="7">
    <source>
        <dbReference type="SAM" id="Phobius"/>
    </source>
</evidence>
<feature type="transmembrane region" description="Helical" evidence="7">
    <location>
        <begin position="35"/>
        <end position="59"/>
    </location>
</feature>
<dbReference type="Proteomes" id="UP000536275">
    <property type="component" value="Unassembled WGS sequence"/>
</dbReference>
<comment type="caution">
    <text evidence="8">The sequence shown here is derived from an EMBL/GenBank/DDBJ whole genome shotgun (WGS) entry which is preliminary data.</text>
</comment>
<evidence type="ECO:0000256" key="4">
    <source>
        <dbReference type="ARBA" id="ARBA00022692"/>
    </source>
</evidence>
<accession>A0A8H6F4A9</accession>
<gene>
    <name evidence="8" type="ORF">FOB64_002758</name>
</gene>
<evidence type="ECO:0000313" key="9">
    <source>
        <dbReference type="Proteomes" id="UP000536275"/>
    </source>
</evidence>
<dbReference type="GO" id="GO:0015205">
    <property type="term" value="F:nucleobase transmembrane transporter activity"/>
    <property type="evidence" value="ECO:0007669"/>
    <property type="project" value="TreeGrafter"/>
</dbReference>
<keyword evidence="5 7" id="KW-1133">Transmembrane helix</keyword>
<reference evidence="8 9" key="1">
    <citation type="submission" date="2020-03" db="EMBL/GenBank/DDBJ databases">
        <title>FDA dAtabase for Regulatory Grade micrObial Sequences (FDA-ARGOS): Supporting development and validation of Infectious Disease Dx tests.</title>
        <authorList>
            <person name="Campos J."/>
            <person name="Goldberg B."/>
            <person name="Tallon L."/>
            <person name="Sadzewicz L."/>
            <person name="Vavikolanu K."/>
            <person name="Mehta A."/>
            <person name="Aluvathingal J."/>
            <person name="Nadendla S."/>
            <person name="Nandy P."/>
            <person name="Geyer C."/>
            <person name="Yan Y."/>
            <person name="Sichtig H."/>
        </authorList>
    </citation>
    <scope>NUCLEOTIDE SEQUENCE [LARGE SCALE GENOMIC DNA]</scope>
    <source>
        <strain evidence="8 9">FDAARGOS_656</strain>
    </source>
</reference>
<dbReference type="EMBL" id="JABWAD010000028">
    <property type="protein sequence ID" value="KAF6070064.1"/>
    <property type="molecule type" value="Genomic_DNA"/>
</dbReference>
<evidence type="ECO:0000256" key="2">
    <source>
        <dbReference type="ARBA" id="ARBA00007965"/>
    </source>
</evidence>
<name>A0A8H6F4A9_CANAX</name>
<evidence type="ECO:0000256" key="3">
    <source>
        <dbReference type="ARBA" id="ARBA00022448"/>
    </source>
</evidence>
<dbReference type="GO" id="GO:0005886">
    <property type="term" value="C:plasma membrane"/>
    <property type="evidence" value="ECO:0007669"/>
    <property type="project" value="TreeGrafter"/>
</dbReference>
<dbReference type="PANTHER" id="PTHR10332">
    <property type="entry name" value="EQUILIBRATIVE NUCLEOSIDE TRANSPORTER"/>
    <property type="match status" value="1"/>
</dbReference>
<evidence type="ECO:0000256" key="5">
    <source>
        <dbReference type="ARBA" id="ARBA00022989"/>
    </source>
</evidence>
<keyword evidence="6 7" id="KW-0472">Membrane</keyword>
<evidence type="ECO:0000256" key="1">
    <source>
        <dbReference type="ARBA" id="ARBA00004141"/>
    </source>
</evidence>
<feature type="transmembrane region" description="Helical" evidence="7">
    <location>
        <begin position="94"/>
        <end position="114"/>
    </location>
</feature>
<dbReference type="InterPro" id="IPR002259">
    <property type="entry name" value="Eqnu_transpt"/>
</dbReference>
<dbReference type="AlphaFoldDB" id="A0A8H6F4A9"/>
<evidence type="ECO:0000256" key="6">
    <source>
        <dbReference type="ARBA" id="ARBA00023136"/>
    </source>
</evidence>
<dbReference type="Pfam" id="PF01733">
    <property type="entry name" value="Nucleoside_tran"/>
    <property type="match status" value="1"/>
</dbReference>
<evidence type="ECO:0000313" key="8">
    <source>
        <dbReference type="EMBL" id="KAF6070064.1"/>
    </source>
</evidence>
<sequence>MSTDSTDSPATNNIHDPTIFQINGLLKIKLSQFKYFTFTVIGIALLWPWNCFLSASAYYGERVQVGFYITIFVFLFMAVSCVSDWIIDMNDSAFFTTLMFMVLLSAMATCLAQNGTMAIVNVLGGIYANAVMVGQAVAGVLPACALIISILLVGDKVSDQHHRVEKNYGSDLWYIGLQLLFGISNGQLCTSAFMIVGDYCDTDDEKEAAGGFTTVF</sequence>